<dbReference type="AlphaFoldDB" id="F7NFL2"/>
<sequence>MPNVHIVIDSTACLPDDFLKKYDNLHVIPLKVILGDREWPEPEMSCRELFDLSQKSNIFPKTSQPAPGDFAAVFAPLVAAGHEVIVITISSRISGTFNGAKVAAQAAGGKIRVLDSRTTAVGMAKMAEMALAMIQAGHSADEVFSRLQDMADVTHTMIVPKTLDYLHKGGRIGGAAALMGTILQIRPVLYLTEGKVDVLDKARTQGKAVQRMVEELSQYPKLAHIGVIHIEAPEDGAKLAAQVRELYPDVPVSLTTGSPVLATHLGPVLAIICHEVLGDR</sequence>
<evidence type="ECO:0000313" key="2">
    <source>
        <dbReference type="EMBL" id="EGO65175.1"/>
    </source>
</evidence>
<dbReference type="eggNOG" id="COG1307">
    <property type="taxonomic scope" value="Bacteria"/>
</dbReference>
<dbReference type="STRING" id="1009370.ALO_04206"/>
<dbReference type="InterPro" id="IPR043168">
    <property type="entry name" value="DegV_C"/>
</dbReference>
<dbReference type="Pfam" id="PF02645">
    <property type="entry name" value="DegV"/>
    <property type="match status" value="1"/>
</dbReference>
<dbReference type="RefSeq" id="WP_004093211.1">
    <property type="nucleotide sequence ID" value="NZ_AFGF01000029.1"/>
</dbReference>
<evidence type="ECO:0000256" key="1">
    <source>
        <dbReference type="ARBA" id="ARBA00023121"/>
    </source>
</evidence>
<dbReference type="InterPro" id="IPR003797">
    <property type="entry name" value="DegV"/>
</dbReference>
<keyword evidence="3" id="KW-1185">Reference proteome</keyword>
<dbReference type="PANTHER" id="PTHR33434:SF2">
    <property type="entry name" value="FATTY ACID-BINDING PROTEIN TM_1468"/>
    <property type="match status" value="1"/>
</dbReference>
<dbReference type="PROSITE" id="PS51482">
    <property type="entry name" value="DEGV"/>
    <property type="match status" value="1"/>
</dbReference>
<evidence type="ECO:0000313" key="3">
    <source>
        <dbReference type="Proteomes" id="UP000003240"/>
    </source>
</evidence>
<proteinExistence type="predicted"/>
<dbReference type="Gene3D" id="3.30.1180.10">
    <property type="match status" value="1"/>
</dbReference>
<dbReference type="EMBL" id="AFGF01000029">
    <property type="protein sequence ID" value="EGO65175.1"/>
    <property type="molecule type" value="Genomic_DNA"/>
</dbReference>
<dbReference type="InterPro" id="IPR050270">
    <property type="entry name" value="DegV_domain_contain"/>
</dbReference>
<accession>F7NFL2</accession>
<dbReference type="NCBIfam" id="TIGR00762">
    <property type="entry name" value="DegV"/>
    <property type="match status" value="1"/>
</dbReference>
<dbReference type="SUPFAM" id="SSF82549">
    <property type="entry name" value="DAK1/DegV-like"/>
    <property type="match status" value="1"/>
</dbReference>
<name>F7NFL2_9FIRM</name>
<dbReference type="Proteomes" id="UP000003240">
    <property type="component" value="Unassembled WGS sequence"/>
</dbReference>
<comment type="caution">
    <text evidence="2">The sequence shown here is derived from an EMBL/GenBank/DDBJ whole genome shotgun (WGS) entry which is preliminary data.</text>
</comment>
<protein>
    <submittedName>
        <fullName evidence="2">DegV family protein</fullName>
    </submittedName>
</protein>
<keyword evidence="1" id="KW-0446">Lipid-binding</keyword>
<gene>
    <name evidence="2" type="ORF">ALO_04206</name>
</gene>
<dbReference type="PANTHER" id="PTHR33434">
    <property type="entry name" value="DEGV DOMAIN-CONTAINING PROTEIN DR_1986-RELATED"/>
    <property type="match status" value="1"/>
</dbReference>
<reference evidence="2 3" key="1">
    <citation type="journal article" date="2011" name="EMBO J.">
        <title>Structural diversity of bacterial flagellar motors.</title>
        <authorList>
            <person name="Chen S."/>
            <person name="Beeby M."/>
            <person name="Murphy G.E."/>
            <person name="Leadbetter J.R."/>
            <person name="Hendrixson D.R."/>
            <person name="Briegel A."/>
            <person name="Li Z."/>
            <person name="Shi J."/>
            <person name="Tocheva E.I."/>
            <person name="Muller A."/>
            <person name="Dobro M.J."/>
            <person name="Jensen G.J."/>
        </authorList>
    </citation>
    <scope>NUCLEOTIDE SEQUENCE [LARGE SCALE GENOMIC DNA]</scope>
    <source>
        <strain evidence="2 3">DSM 6540</strain>
    </source>
</reference>
<dbReference type="GO" id="GO:0008289">
    <property type="term" value="F:lipid binding"/>
    <property type="evidence" value="ECO:0007669"/>
    <property type="project" value="UniProtKB-KW"/>
</dbReference>
<organism evidence="2 3">
    <name type="scientific">Acetonema longum DSM 6540</name>
    <dbReference type="NCBI Taxonomy" id="1009370"/>
    <lineage>
        <taxon>Bacteria</taxon>
        <taxon>Bacillati</taxon>
        <taxon>Bacillota</taxon>
        <taxon>Negativicutes</taxon>
        <taxon>Acetonemataceae</taxon>
        <taxon>Acetonema</taxon>
    </lineage>
</organism>
<dbReference type="Gene3D" id="3.40.50.10170">
    <property type="match status" value="1"/>
</dbReference>